<evidence type="ECO:0000256" key="1">
    <source>
        <dbReference type="SAM" id="MobiDB-lite"/>
    </source>
</evidence>
<dbReference type="Proteomes" id="UP000504606">
    <property type="component" value="Unplaced"/>
</dbReference>
<proteinExistence type="predicted"/>
<feature type="chain" id="PRO_5038735918" evidence="3">
    <location>
        <begin position="20"/>
        <end position="347"/>
    </location>
</feature>
<protein>
    <submittedName>
        <fullName evidence="5">Uncharacterized protein LOC113216147</fullName>
    </submittedName>
</protein>
<keyword evidence="3" id="KW-0732">Signal</keyword>
<evidence type="ECO:0000313" key="5">
    <source>
        <dbReference type="RefSeq" id="XP_052119750.1"/>
    </source>
</evidence>
<dbReference type="RefSeq" id="XP_052119750.1">
    <property type="nucleotide sequence ID" value="XM_052263790.1"/>
</dbReference>
<gene>
    <name evidence="5" type="primary">LOC113216147</name>
</gene>
<keyword evidence="2" id="KW-0472">Membrane</keyword>
<feature type="compositionally biased region" description="Low complexity" evidence="1">
    <location>
        <begin position="297"/>
        <end position="314"/>
    </location>
</feature>
<feature type="signal peptide" evidence="3">
    <location>
        <begin position="1"/>
        <end position="19"/>
    </location>
</feature>
<keyword evidence="2" id="KW-1133">Transmembrane helix</keyword>
<feature type="region of interest" description="Disordered" evidence="1">
    <location>
        <begin position="295"/>
        <end position="314"/>
    </location>
</feature>
<name>A0A9C6WVJ2_FRAOC</name>
<dbReference type="GeneID" id="113216147"/>
<evidence type="ECO:0000313" key="4">
    <source>
        <dbReference type="Proteomes" id="UP000504606"/>
    </source>
</evidence>
<accession>A0A9C6WVJ2</accession>
<reference evidence="5" key="1">
    <citation type="submission" date="2025-08" db="UniProtKB">
        <authorList>
            <consortium name="RefSeq"/>
        </authorList>
    </citation>
    <scope>IDENTIFICATION</scope>
    <source>
        <tissue evidence="5">Whole organism</tissue>
    </source>
</reference>
<sequence length="347" mass="37231">MASILPVVGVLLVLGVSSGVTQLCEDDTDCKHGLYCFSATHNCVQCVECSEYRRHNTRKCVKEPLQCGECLDGYELEILSDGVRDVCVPTPGQPSSAHMTTAQKSLEMSSWLLYGAICTIGVSFAACAFFAVFKLKNVLLLKHRTRFFPELESTSTSSSALYAPSAPAPPPTNTLTAVPKFFFEEEKMIPKNEMISGYVQENKCNDNLQMAGKFISPSWVRNSPDDHPDDLVLNNGGGEDDVDGPIVPNQPAQDFLIDEETLPSEWTPGPDPGPSTSTSVPLITSFSGILSLNEATGSSAGSEQSSSESANHNASSNVNQINVTNNITVINSGNSSVAGVYNNFTKT</sequence>
<dbReference type="KEGG" id="foc:113216147"/>
<keyword evidence="4" id="KW-1185">Reference proteome</keyword>
<evidence type="ECO:0000256" key="2">
    <source>
        <dbReference type="SAM" id="Phobius"/>
    </source>
</evidence>
<keyword evidence="2" id="KW-0812">Transmembrane</keyword>
<dbReference type="AlphaFoldDB" id="A0A9C6WVJ2"/>
<organism evidence="4 5">
    <name type="scientific">Frankliniella occidentalis</name>
    <name type="common">Western flower thrips</name>
    <name type="synonym">Euthrips occidentalis</name>
    <dbReference type="NCBI Taxonomy" id="133901"/>
    <lineage>
        <taxon>Eukaryota</taxon>
        <taxon>Metazoa</taxon>
        <taxon>Ecdysozoa</taxon>
        <taxon>Arthropoda</taxon>
        <taxon>Hexapoda</taxon>
        <taxon>Insecta</taxon>
        <taxon>Pterygota</taxon>
        <taxon>Neoptera</taxon>
        <taxon>Paraneoptera</taxon>
        <taxon>Thysanoptera</taxon>
        <taxon>Terebrantia</taxon>
        <taxon>Thripoidea</taxon>
        <taxon>Thripidae</taxon>
        <taxon>Frankliniella</taxon>
    </lineage>
</organism>
<feature type="transmembrane region" description="Helical" evidence="2">
    <location>
        <begin position="111"/>
        <end position="133"/>
    </location>
</feature>
<feature type="region of interest" description="Disordered" evidence="1">
    <location>
        <begin position="219"/>
        <end position="250"/>
    </location>
</feature>
<dbReference type="OrthoDB" id="8196417at2759"/>
<feature type="region of interest" description="Disordered" evidence="1">
    <location>
        <begin position="262"/>
        <end position="281"/>
    </location>
</feature>
<evidence type="ECO:0000256" key="3">
    <source>
        <dbReference type="SAM" id="SignalP"/>
    </source>
</evidence>